<accession>A0A9Q0ET85</accession>
<reference evidence="1" key="1">
    <citation type="submission" date="2022-07" db="EMBL/GenBank/DDBJ databases">
        <title>Chromosome-level genome of Muraenolepis orangiensis.</title>
        <authorList>
            <person name="Kim J."/>
        </authorList>
    </citation>
    <scope>NUCLEOTIDE SEQUENCE</scope>
    <source>
        <strain evidence="1">KU_S4_2022</strain>
        <tissue evidence="1">Muscle</tissue>
    </source>
</reference>
<name>A0A9Q0ET85_9TELE</name>
<dbReference type="AlphaFoldDB" id="A0A9Q0ET85"/>
<organism evidence="1 2">
    <name type="scientific">Muraenolepis orangiensis</name>
    <name type="common">Patagonian moray cod</name>
    <dbReference type="NCBI Taxonomy" id="630683"/>
    <lineage>
        <taxon>Eukaryota</taxon>
        <taxon>Metazoa</taxon>
        <taxon>Chordata</taxon>
        <taxon>Craniata</taxon>
        <taxon>Vertebrata</taxon>
        <taxon>Euteleostomi</taxon>
        <taxon>Actinopterygii</taxon>
        <taxon>Neopterygii</taxon>
        <taxon>Teleostei</taxon>
        <taxon>Neoteleostei</taxon>
        <taxon>Acanthomorphata</taxon>
        <taxon>Zeiogadaria</taxon>
        <taxon>Gadariae</taxon>
        <taxon>Gadiformes</taxon>
        <taxon>Muraenolepidoidei</taxon>
        <taxon>Muraenolepididae</taxon>
        <taxon>Muraenolepis</taxon>
    </lineage>
</organism>
<dbReference type="EMBL" id="JANIIK010000037">
    <property type="protein sequence ID" value="KAJ3611150.1"/>
    <property type="molecule type" value="Genomic_DNA"/>
</dbReference>
<proteinExistence type="predicted"/>
<protein>
    <submittedName>
        <fullName evidence="1">Uncharacterized protein</fullName>
    </submittedName>
</protein>
<dbReference type="Proteomes" id="UP001148018">
    <property type="component" value="Unassembled WGS sequence"/>
</dbReference>
<comment type="caution">
    <text evidence="1">The sequence shown here is derived from an EMBL/GenBank/DDBJ whole genome shotgun (WGS) entry which is preliminary data.</text>
</comment>
<evidence type="ECO:0000313" key="1">
    <source>
        <dbReference type="EMBL" id="KAJ3611150.1"/>
    </source>
</evidence>
<gene>
    <name evidence="1" type="ORF">NHX12_021166</name>
</gene>
<sequence length="76" mass="8941">MWTPTFRTTEPRTPCGHINVQDYRASNTMWTHQRSGLQSLEHHVDTPTFRTTEPRTPCGHTNVQDYRASNTMWTHQ</sequence>
<feature type="non-terminal residue" evidence="1">
    <location>
        <position position="76"/>
    </location>
</feature>
<keyword evidence="2" id="KW-1185">Reference proteome</keyword>
<evidence type="ECO:0000313" key="2">
    <source>
        <dbReference type="Proteomes" id="UP001148018"/>
    </source>
</evidence>